<gene>
    <name evidence="3" type="primary">LOC103051187</name>
</gene>
<reference evidence="3" key="1">
    <citation type="submission" date="2025-08" db="UniProtKB">
        <authorList>
            <consortium name="RefSeq"/>
        </authorList>
    </citation>
    <scope>IDENTIFICATION</scope>
    <source>
        <tissue evidence="3">Liver</tissue>
    </source>
</reference>
<dbReference type="KEGG" id="pbi:103051187"/>
<proteinExistence type="predicted"/>
<evidence type="ECO:0000313" key="2">
    <source>
        <dbReference type="Proteomes" id="UP000695026"/>
    </source>
</evidence>
<dbReference type="Proteomes" id="UP000695026">
    <property type="component" value="Unplaced"/>
</dbReference>
<sequence>MARLWKAKAAAAGALLLLQCLADRVQFIGAATPKQSLGAFYEMIQSFPRVEENVQMDSYRYSHRWKRHSELLKSVDTNRASVGQDSSEPGGFTDLLLDDTHDNTTQIEVSIWFARQTIC</sequence>
<dbReference type="GeneID" id="103051187"/>
<dbReference type="OMA" id="VSIWFAR"/>
<accession>A0A9F2W9H3</accession>
<protein>
    <submittedName>
        <fullName evidence="3">Plexin domain-containing protein 2-like</fullName>
    </submittedName>
</protein>
<dbReference type="AlphaFoldDB" id="A0A9F2W9H3"/>
<feature type="signal peptide" evidence="1">
    <location>
        <begin position="1"/>
        <end position="22"/>
    </location>
</feature>
<evidence type="ECO:0000313" key="3">
    <source>
        <dbReference type="RefSeq" id="XP_007431781.2"/>
    </source>
</evidence>
<name>A0A9F2W9H3_PYTBI</name>
<organism evidence="2 3">
    <name type="scientific">Python bivittatus</name>
    <name type="common">Burmese python</name>
    <name type="synonym">Python molurus bivittatus</name>
    <dbReference type="NCBI Taxonomy" id="176946"/>
    <lineage>
        <taxon>Eukaryota</taxon>
        <taxon>Metazoa</taxon>
        <taxon>Chordata</taxon>
        <taxon>Craniata</taxon>
        <taxon>Vertebrata</taxon>
        <taxon>Euteleostomi</taxon>
        <taxon>Lepidosauria</taxon>
        <taxon>Squamata</taxon>
        <taxon>Bifurcata</taxon>
        <taxon>Unidentata</taxon>
        <taxon>Episquamata</taxon>
        <taxon>Toxicofera</taxon>
        <taxon>Serpentes</taxon>
        <taxon>Henophidia</taxon>
        <taxon>Pythonidae</taxon>
        <taxon>Python</taxon>
    </lineage>
</organism>
<keyword evidence="1" id="KW-0732">Signal</keyword>
<feature type="chain" id="PRO_5039926163" evidence="1">
    <location>
        <begin position="23"/>
        <end position="119"/>
    </location>
</feature>
<dbReference type="RefSeq" id="XP_007431781.2">
    <property type="nucleotide sequence ID" value="XM_007431719.2"/>
</dbReference>
<evidence type="ECO:0000256" key="1">
    <source>
        <dbReference type="SAM" id="SignalP"/>
    </source>
</evidence>
<keyword evidence="2" id="KW-1185">Reference proteome</keyword>
<dbReference type="OrthoDB" id="6285106at2759"/>